<dbReference type="CDD" id="cd13598">
    <property type="entry name" value="PBP2_lipoprotein_IlpA_like"/>
    <property type="match status" value="1"/>
</dbReference>
<evidence type="ECO:0000256" key="6">
    <source>
        <dbReference type="ARBA" id="ARBA00023288"/>
    </source>
</evidence>
<evidence type="ECO:0000313" key="9">
    <source>
        <dbReference type="Proteomes" id="UP000190837"/>
    </source>
</evidence>
<keyword evidence="4" id="KW-0472">Membrane</keyword>
<sequence>MKKLTLAAIIAGFALAAQAAPFKVGSMSGQEADLVKAAAKVAKEKHNLDVEIVEFDDYVAPNVALADGSIDANAFQHKPYLDVMVKDRGLKLVPVGNTFVYPIGAYSKKIKDIKELKDGATIGLPGDPSNEGRSLILLEKQGLIKLKDSKNLESTVMDIAENPHNYKFSEVDASLVPNTLPDVDLAFINSNYAINADLLPKRDALILEDPDSPYVNIIVVREADKDKDEVKKFVDAYHSKPVEEAAENVFKGAAVKGW</sequence>
<protein>
    <submittedName>
        <fullName evidence="8">Methionine ABC transporter substrate-binding protein</fullName>
    </submittedName>
</protein>
<dbReference type="AlphaFoldDB" id="A0A1C3H229"/>
<dbReference type="PANTHER" id="PTHR30429:SF1">
    <property type="entry name" value="D-METHIONINE-BINDING LIPOPROTEIN METQ-RELATED"/>
    <property type="match status" value="1"/>
</dbReference>
<accession>A0A1C3H229</accession>
<proteinExistence type="inferred from homology"/>
<evidence type="ECO:0000256" key="7">
    <source>
        <dbReference type="SAM" id="SignalP"/>
    </source>
</evidence>
<feature type="signal peptide" evidence="7">
    <location>
        <begin position="1"/>
        <end position="19"/>
    </location>
</feature>
<dbReference type="SUPFAM" id="SSF53850">
    <property type="entry name" value="Periplasmic binding protein-like II"/>
    <property type="match status" value="1"/>
</dbReference>
<evidence type="ECO:0000256" key="3">
    <source>
        <dbReference type="ARBA" id="ARBA00022729"/>
    </source>
</evidence>
<dbReference type="InterPro" id="IPR004872">
    <property type="entry name" value="Lipoprotein_NlpA"/>
</dbReference>
<keyword evidence="6" id="KW-0449">Lipoprotein</keyword>
<comment type="similarity">
    <text evidence="2">Belongs to the NlpA lipoprotein family.</text>
</comment>
<dbReference type="PANTHER" id="PTHR30429">
    <property type="entry name" value="D-METHIONINE-BINDING LIPOPROTEIN METQ"/>
    <property type="match status" value="1"/>
</dbReference>
<feature type="chain" id="PRO_5008674745" evidence="7">
    <location>
        <begin position="20"/>
        <end position="258"/>
    </location>
</feature>
<evidence type="ECO:0000256" key="2">
    <source>
        <dbReference type="ARBA" id="ARBA00008973"/>
    </source>
</evidence>
<evidence type="ECO:0000256" key="1">
    <source>
        <dbReference type="ARBA" id="ARBA00004635"/>
    </source>
</evidence>
<evidence type="ECO:0000256" key="4">
    <source>
        <dbReference type="ARBA" id="ARBA00023136"/>
    </source>
</evidence>
<keyword evidence="5" id="KW-0564">Palmitate</keyword>
<dbReference type="NCBIfam" id="TIGR00363">
    <property type="entry name" value="MetQ/NlpA family lipoprotein"/>
    <property type="match status" value="1"/>
</dbReference>
<dbReference type="Pfam" id="PF03180">
    <property type="entry name" value="Lipoprotein_9"/>
    <property type="match status" value="1"/>
</dbReference>
<evidence type="ECO:0000313" key="8">
    <source>
        <dbReference type="EMBL" id="SAM57434.1"/>
    </source>
</evidence>
<dbReference type="Gene3D" id="3.40.190.10">
    <property type="entry name" value="Periplasmic binding protein-like II"/>
    <property type="match status" value="2"/>
</dbReference>
<gene>
    <name evidence="8" type="ORF">CHUV0807_0288</name>
</gene>
<dbReference type="GO" id="GO:0016020">
    <property type="term" value="C:membrane"/>
    <property type="evidence" value="ECO:0007669"/>
    <property type="project" value="UniProtKB-SubCell"/>
</dbReference>
<dbReference type="RefSeq" id="WP_079539095.1">
    <property type="nucleotide sequence ID" value="NZ_CP171111.1"/>
</dbReference>
<keyword evidence="3 7" id="KW-0732">Signal</keyword>
<reference evidence="9" key="1">
    <citation type="submission" date="2016-04" db="EMBL/GenBank/DDBJ databases">
        <authorList>
            <person name="Tagini F."/>
        </authorList>
    </citation>
    <scope>NUCLEOTIDE SEQUENCE [LARGE SCALE GENOMIC DNA]</scope>
    <source>
        <strain evidence="9">CHUV0807</strain>
    </source>
</reference>
<organism evidence="8 9">
    <name type="scientific">Cardiobacterium hominis</name>
    <dbReference type="NCBI Taxonomy" id="2718"/>
    <lineage>
        <taxon>Bacteria</taxon>
        <taxon>Pseudomonadati</taxon>
        <taxon>Pseudomonadota</taxon>
        <taxon>Gammaproteobacteria</taxon>
        <taxon>Cardiobacteriales</taxon>
        <taxon>Cardiobacteriaceae</taxon>
        <taxon>Cardiobacterium</taxon>
    </lineage>
</organism>
<comment type="subcellular location">
    <subcellularLocation>
        <location evidence="1">Membrane</location>
        <topology evidence="1">Lipid-anchor</topology>
    </subcellularLocation>
</comment>
<evidence type="ECO:0000256" key="5">
    <source>
        <dbReference type="ARBA" id="ARBA00023139"/>
    </source>
</evidence>
<name>A0A1C3H229_9GAMM</name>
<dbReference type="Proteomes" id="UP000190837">
    <property type="component" value="Unassembled WGS sequence"/>
</dbReference>
<dbReference type="EMBL" id="FKLO01000016">
    <property type="protein sequence ID" value="SAM57434.1"/>
    <property type="molecule type" value="Genomic_DNA"/>
</dbReference>
<dbReference type="PIRSF" id="PIRSF002854">
    <property type="entry name" value="MetQ"/>
    <property type="match status" value="1"/>
</dbReference>